<evidence type="ECO:0000256" key="7">
    <source>
        <dbReference type="SAM" id="SignalP"/>
    </source>
</evidence>
<dbReference type="Gene3D" id="2.60.40.1180">
    <property type="entry name" value="Golgi alpha-mannosidase II"/>
    <property type="match status" value="1"/>
</dbReference>
<organism evidence="9 10">
    <name type="scientific">Sphingobacterium corticibacter</name>
    <dbReference type="NCBI Taxonomy" id="2171749"/>
    <lineage>
        <taxon>Bacteria</taxon>
        <taxon>Pseudomonadati</taxon>
        <taxon>Bacteroidota</taxon>
        <taxon>Sphingobacteriia</taxon>
        <taxon>Sphingobacteriales</taxon>
        <taxon>Sphingobacteriaceae</taxon>
        <taxon>Sphingobacterium</taxon>
    </lineage>
</organism>
<dbReference type="GO" id="GO:0046556">
    <property type="term" value="F:alpha-L-arabinofuranosidase activity"/>
    <property type="evidence" value="ECO:0007669"/>
    <property type="project" value="UniProtKB-EC"/>
</dbReference>
<evidence type="ECO:0000256" key="1">
    <source>
        <dbReference type="ARBA" id="ARBA00001462"/>
    </source>
</evidence>
<dbReference type="InterPro" id="IPR010720">
    <property type="entry name" value="Alpha-L-AF_C"/>
</dbReference>
<dbReference type="SUPFAM" id="SSF51011">
    <property type="entry name" value="Glycosyl hydrolase domain"/>
    <property type="match status" value="1"/>
</dbReference>
<dbReference type="InterPro" id="IPR051563">
    <property type="entry name" value="Glycosyl_Hydrolase_51"/>
</dbReference>
<dbReference type="EC" id="3.2.1.55" evidence="3"/>
<evidence type="ECO:0000256" key="5">
    <source>
        <dbReference type="ARBA" id="ARBA00022801"/>
    </source>
</evidence>
<dbReference type="AlphaFoldDB" id="A0A2T8HNE7"/>
<dbReference type="Pfam" id="PF22848">
    <property type="entry name" value="ASD1_dom"/>
    <property type="match status" value="1"/>
</dbReference>
<comment type="similarity">
    <text evidence="2">Belongs to the glycosyl hydrolase 51 family.</text>
</comment>
<dbReference type="InterPro" id="IPR055235">
    <property type="entry name" value="ASD1_cat"/>
</dbReference>
<dbReference type="RefSeq" id="WP_116774806.1">
    <property type="nucleotide sequence ID" value="NZ_QDKG01000001.1"/>
</dbReference>
<dbReference type="Gene3D" id="2.60.120.260">
    <property type="entry name" value="Galactose-binding domain-like"/>
    <property type="match status" value="1"/>
</dbReference>
<gene>
    <name evidence="9" type="ORF">DC487_04985</name>
</gene>
<feature type="domain" description="Alpha-L-arabinofuranosidase C-terminal" evidence="8">
    <location>
        <begin position="474"/>
        <end position="662"/>
    </location>
</feature>
<comment type="catalytic activity">
    <reaction evidence="1">
        <text>Hydrolysis of terminal non-reducing alpha-L-arabinofuranoside residues in alpha-L-arabinosides.</text>
        <dbReference type="EC" id="3.2.1.55"/>
    </reaction>
</comment>
<name>A0A2T8HNE7_9SPHI</name>
<dbReference type="Pfam" id="PF06964">
    <property type="entry name" value="Alpha-L-AF_C"/>
    <property type="match status" value="1"/>
</dbReference>
<evidence type="ECO:0000256" key="4">
    <source>
        <dbReference type="ARBA" id="ARBA00022729"/>
    </source>
</evidence>
<reference evidence="9 10" key="1">
    <citation type="submission" date="2018-04" db="EMBL/GenBank/DDBJ databases">
        <title>Sphingobacterium cortibacter sp. nov.</title>
        <authorList>
            <person name="Li Y."/>
        </authorList>
    </citation>
    <scope>NUCLEOTIDE SEQUENCE [LARGE SCALE GENOMIC DNA]</scope>
    <source>
        <strain evidence="9 10">2c-3</strain>
    </source>
</reference>
<dbReference type="Proteomes" id="UP000245627">
    <property type="component" value="Unassembled WGS sequence"/>
</dbReference>
<dbReference type="OrthoDB" id="9758333at2"/>
<evidence type="ECO:0000259" key="8">
    <source>
        <dbReference type="SMART" id="SM00813"/>
    </source>
</evidence>
<evidence type="ECO:0000256" key="3">
    <source>
        <dbReference type="ARBA" id="ARBA00012670"/>
    </source>
</evidence>
<protein>
    <recommendedName>
        <fullName evidence="3">non-reducing end alpha-L-arabinofuranosidase</fullName>
        <ecNumber evidence="3">3.2.1.55</ecNumber>
    </recommendedName>
</protein>
<feature type="signal peptide" evidence="7">
    <location>
        <begin position="1"/>
        <end position="33"/>
    </location>
</feature>
<dbReference type="SUPFAM" id="SSF51445">
    <property type="entry name" value="(Trans)glycosidases"/>
    <property type="match status" value="1"/>
</dbReference>
<dbReference type="EMBL" id="QDKG01000001">
    <property type="protein sequence ID" value="PVH26951.1"/>
    <property type="molecule type" value="Genomic_DNA"/>
</dbReference>
<keyword evidence="10" id="KW-1185">Reference proteome</keyword>
<dbReference type="PANTHER" id="PTHR31776:SF0">
    <property type="entry name" value="ALPHA-L-ARABINOFURANOSIDASE 1"/>
    <property type="match status" value="1"/>
</dbReference>
<dbReference type="SMART" id="SM00813">
    <property type="entry name" value="Alpha-L-AF_C"/>
    <property type="match status" value="1"/>
</dbReference>
<evidence type="ECO:0000256" key="2">
    <source>
        <dbReference type="ARBA" id="ARBA00007186"/>
    </source>
</evidence>
<accession>A0A2T8HNE7</accession>
<dbReference type="GO" id="GO:0046373">
    <property type="term" value="P:L-arabinose metabolic process"/>
    <property type="evidence" value="ECO:0007669"/>
    <property type="project" value="InterPro"/>
</dbReference>
<evidence type="ECO:0000313" key="10">
    <source>
        <dbReference type="Proteomes" id="UP000245627"/>
    </source>
</evidence>
<keyword evidence="5" id="KW-0378">Hydrolase</keyword>
<evidence type="ECO:0000256" key="6">
    <source>
        <dbReference type="ARBA" id="ARBA00023180"/>
    </source>
</evidence>
<keyword evidence="4 7" id="KW-0732">Signal</keyword>
<sequence length="670" mass="75632">MAFTGKHIFSRKNLLKIALLAAALQVQSTDLLAQDQKTFTVDMNKPKGEINPNMWGIFFEDINMGADGGIYAELIKNRSFEFFRPMMGWEKLGKNTEASMTILNRQEEEHQANPRYLRVDTRKADTTLGLKNEGFRGMGIKEGLAYDFSVLYRQANAGIRVKLELLDSTGQVIAETAFQPTADVQNWQSAEARLVATKTDPKGSFRMWFEGKGVIDLDMISLFPEDTWKGRKKGLRADMVQALADLKPGFIRFPGGCIVEGFDLSQRFQWKKTVGAIEDRQLIINRWNTEFAHRLTPDYFQTFGLGFYEYFLMAEDIGAEPLPILNCGMACQFNTGELVPLDELDPYIQDAIDLIEFANGSVNTTWGKVRADMGHPEPFNLKLLGVGNENWGPQYVERLAVFQKILKEKHPEVEIIASAGPYSSGEYFEYLDKELRTMNVDIIDEHFYQEPKWFLNNAKRYDNYDRQGPKIFAGEYAAHSRAATHAEQRNNWEAALSEAAFLTGLERNADVVQLASYAPLFAHAEGWQWNPNLIWVDNMKVYPTPSYYVQKAYSNNTGTHILSLLDQGAAVAGQDSVYASAVLDEEHRNITLKLVNVSGQAKQIALNLNGSQKLAKSAQVEFITANDLGAFNAVGKELRVVPQQTTLPVNKKKLDLPMQPHAFYTIKITY</sequence>
<keyword evidence="6" id="KW-0325">Glycoprotein</keyword>
<proteinExistence type="inferred from homology"/>
<comment type="caution">
    <text evidence="9">The sequence shown here is derived from an EMBL/GenBank/DDBJ whole genome shotgun (WGS) entry which is preliminary data.</text>
</comment>
<feature type="chain" id="PRO_5015661654" description="non-reducing end alpha-L-arabinofuranosidase" evidence="7">
    <location>
        <begin position="34"/>
        <end position="670"/>
    </location>
</feature>
<dbReference type="InterPro" id="IPR017853">
    <property type="entry name" value="GH"/>
</dbReference>
<evidence type="ECO:0000313" key="9">
    <source>
        <dbReference type="EMBL" id="PVH26951.1"/>
    </source>
</evidence>
<dbReference type="InterPro" id="IPR013780">
    <property type="entry name" value="Glyco_hydro_b"/>
</dbReference>
<dbReference type="Gene3D" id="3.20.20.80">
    <property type="entry name" value="Glycosidases"/>
    <property type="match status" value="1"/>
</dbReference>
<dbReference type="PANTHER" id="PTHR31776">
    <property type="entry name" value="ALPHA-L-ARABINOFURANOSIDASE 1"/>
    <property type="match status" value="1"/>
</dbReference>